<keyword evidence="3" id="KW-1185">Reference proteome</keyword>
<accession>A0A1S6IP51</accession>
<protein>
    <submittedName>
        <fullName evidence="2">Uncharacterized protein</fullName>
    </submittedName>
</protein>
<keyword evidence="1" id="KW-1133">Transmembrane helix</keyword>
<dbReference type="Proteomes" id="UP000188993">
    <property type="component" value="Chromosome"/>
</dbReference>
<keyword evidence="1" id="KW-0812">Transmembrane</keyword>
<gene>
    <name evidence="2" type="ORF">BW727_100939</name>
</gene>
<evidence type="ECO:0000256" key="1">
    <source>
        <dbReference type="SAM" id="Phobius"/>
    </source>
</evidence>
<sequence length="31" mass="3735">MHTARKWIGLILLVIPVIKYIQNWQEEDKKA</sequence>
<name>A0A1S6IP51_9LACT</name>
<organism evidence="2 3">
    <name type="scientific">Jeotgalibaca dankookensis</name>
    <dbReference type="NCBI Taxonomy" id="708126"/>
    <lineage>
        <taxon>Bacteria</taxon>
        <taxon>Bacillati</taxon>
        <taxon>Bacillota</taxon>
        <taxon>Bacilli</taxon>
        <taxon>Lactobacillales</taxon>
        <taxon>Carnobacteriaceae</taxon>
        <taxon>Jeotgalibaca</taxon>
    </lineage>
</organism>
<feature type="transmembrane region" description="Helical" evidence="1">
    <location>
        <begin position="7"/>
        <end position="25"/>
    </location>
</feature>
<dbReference type="EMBL" id="CP019728">
    <property type="protein sequence ID" value="AQS53331.1"/>
    <property type="molecule type" value="Genomic_DNA"/>
</dbReference>
<evidence type="ECO:0000313" key="2">
    <source>
        <dbReference type="EMBL" id="AQS53331.1"/>
    </source>
</evidence>
<keyword evidence="1" id="KW-0472">Membrane</keyword>
<evidence type="ECO:0000313" key="3">
    <source>
        <dbReference type="Proteomes" id="UP000188993"/>
    </source>
</evidence>
<dbReference type="AlphaFoldDB" id="A0A1S6IP51"/>
<reference evidence="2 3" key="1">
    <citation type="journal article" date="2014" name="Int. J. Syst. Evol. Microbiol.">
        <title>Jeotgalibaca dankookensis gen. nov., sp. nov., a member of the family Carnobacteriaceae, isolated from seujeot (Korean traditional food).</title>
        <authorList>
            <person name="Lee D.G."/>
            <person name="Trujillo M.E."/>
            <person name="Kang H."/>
            <person name="Ahn T.Y."/>
        </authorList>
    </citation>
    <scope>NUCLEOTIDE SEQUENCE [LARGE SCALE GENOMIC DNA]</scope>
    <source>
        <strain evidence="2 3">EX-07</strain>
    </source>
</reference>
<proteinExistence type="predicted"/>
<dbReference type="KEGG" id="jda:BW727_100939"/>